<keyword evidence="2" id="KW-0732">Signal</keyword>
<organism evidence="3 5">
    <name type="scientific">Thelephora terrestris</name>
    <dbReference type="NCBI Taxonomy" id="56493"/>
    <lineage>
        <taxon>Eukaryota</taxon>
        <taxon>Fungi</taxon>
        <taxon>Dikarya</taxon>
        <taxon>Basidiomycota</taxon>
        <taxon>Agaricomycotina</taxon>
        <taxon>Agaricomycetes</taxon>
        <taxon>Thelephorales</taxon>
        <taxon>Thelephoraceae</taxon>
        <taxon>Thelephora</taxon>
    </lineage>
</organism>
<dbReference type="Proteomes" id="UP000736335">
    <property type="component" value="Unassembled WGS sequence"/>
</dbReference>
<dbReference type="AlphaFoldDB" id="A0A9P6HA59"/>
<keyword evidence="5" id="KW-1185">Reference proteome</keyword>
<name>A0A9P6HA59_9AGAM</name>
<evidence type="ECO:0000256" key="1">
    <source>
        <dbReference type="SAM" id="MobiDB-lite"/>
    </source>
</evidence>
<evidence type="ECO:0000256" key="2">
    <source>
        <dbReference type="SAM" id="SignalP"/>
    </source>
</evidence>
<accession>A0A9P6HA59</accession>
<evidence type="ECO:0000313" key="4">
    <source>
        <dbReference type="EMBL" id="KAF9780944.1"/>
    </source>
</evidence>
<proteinExistence type="predicted"/>
<feature type="compositionally biased region" description="Polar residues" evidence="1">
    <location>
        <begin position="98"/>
        <end position="113"/>
    </location>
</feature>
<feature type="non-terminal residue" evidence="3">
    <location>
        <position position="1"/>
    </location>
</feature>
<dbReference type="EMBL" id="WIUZ02000015">
    <property type="protein sequence ID" value="KAF9780917.1"/>
    <property type="molecule type" value="Genomic_DNA"/>
</dbReference>
<dbReference type="OrthoDB" id="2676629at2759"/>
<comment type="caution">
    <text evidence="3">The sequence shown here is derived from an EMBL/GenBank/DDBJ whole genome shotgun (WGS) entry which is preliminary data.</text>
</comment>
<dbReference type="EMBL" id="WIUZ02000015">
    <property type="protein sequence ID" value="KAF9780944.1"/>
    <property type="molecule type" value="Genomic_DNA"/>
</dbReference>
<evidence type="ECO:0000313" key="5">
    <source>
        <dbReference type="Proteomes" id="UP000736335"/>
    </source>
</evidence>
<gene>
    <name evidence="4" type="ORF">BJ322DRAFT_993139</name>
    <name evidence="3" type="ORF">BJ322DRAFT_993261</name>
</gene>
<evidence type="ECO:0000313" key="3">
    <source>
        <dbReference type="EMBL" id="KAF9780917.1"/>
    </source>
</evidence>
<reference evidence="3" key="1">
    <citation type="journal article" date="2020" name="Nat. Commun.">
        <title>Large-scale genome sequencing of mycorrhizal fungi provides insights into the early evolution of symbiotic traits.</title>
        <authorList>
            <person name="Miyauchi S."/>
            <person name="Kiss E."/>
            <person name="Kuo A."/>
            <person name="Drula E."/>
            <person name="Kohler A."/>
            <person name="Sanchez-Garcia M."/>
            <person name="Morin E."/>
            <person name="Andreopoulos B."/>
            <person name="Barry K.W."/>
            <person name="Bonito G."/>
            <person name="Buee M."/>
            <person name="Carver A."/>
            <person name="Chen C."/>
            <person name="Cichocki N."/>
            <person name="Clum A."/>
            <person name="Culley D."/>
            <person name="Crous P.W."/>
            <person name="Fauchery L."/>
            <person name="Girlanda M."/>
            <person name="Hayes R.D."/>
            <person name="Keri Z."/>
            <person name="LaButti K."/>
            <person name="Lipzen A."/>
            <person name="Lombard V."/>
            <person name="Magnuson J."/>
            <person name="Maillard F."/>
            <person name="Murat C."/>
            <person name="Nolan M."/>
            <person name="Ohm R.A."/>
            <person name="Pangilinan J."/>
            <person name="Pereira M.F."/>
            <person name="Perotto S."/>
            <person name="Peter M."/>
            <person name="Pfister S."/>
            <person name="Riley R."/>
            <person name="Sitrit Y."/>
            <person name="Stielow J.B."/>
            <person name="Szollosi G."/>
            <person name="Zifcakova L."/>
            <person name="Stursova M."/>
            <person name="Spatafora J.W."/>
            <person name="Tedersoo L."/>
            <person name="Vaario L.M."/>
            <person name="Yamada A."/>
            <person name="Yan M."/>
            <person name="Wang P."/>
            <person name="Xu J."/>
            <person name="Bruns T."/>
            <person name="Baldrian P."/>
            <person name="Vilgalys R."/>
            <person name="Dunand C."/>
            <person name="Henrissat B."/>
            <person name="Grigoriev I.V."/>
            <person name="Hibbett D."/>
            <person name="Nagy L.G."/>
            <person name="Martin F.M."/>
        </authorList>
    </citation>
    <scope>NUCLEOTIDE SEQUENCE</scope>
    <source>
        <strain evidence="3">UH-Tt-Lm1</strain>
    </source>
</reference>
<sequence length="113" mass="12487">LVAVLHLLCGLSMDRCSFAMVAIRSIIQLVVVASTPESSNLSPTTLSSKMPINIETVIERLDLHPLTLDFVCCPKCFKCYSIGSDDSYPERCTHKETPSSQPCNRQLRKATTI</sequence>
<feature type="signal peptide" evidence="2">
    <location>
        <begin position="1"/>
        <end position="19"/>
    </location>
</feature>
<reference evidence="3" key="2">
    <citation type="submission" date="2020-11" db="EMBL/GenBank/DDBJ databases">
        <authorList>
            <consortium name="DOE Joint Genome Institute"/>
            <person name="Kuo A."/>
            <person name="Miyauchi S."/>
            <person name="Kiss E."/>
            <person name="Drula E."/>
            <person name="Kohler A."/>
            <person name="Sanchez-Garcia M."/>
            <person name="Andreopoulos B."/>
            <person name="Barry K.W."/>
            <person name="Bonito G."/>
            <person name="Buee M."/>
            <person name="Carver A."/>
            <person name="Chen C."/>
            <person name="Cichocki N."/>
            <person name="Clum A."/>
            <person name="Culley D."/>
            <person name="Crous P.W."/>
            <person name="Fauchery L."/>
            <person name="Girlanda M."/>
            <person name="Hayes R."/>
            <person name="Keri Z."/>
            <person name="Labutti K."/>
            <person name="Lipzen A."/>
            <person name="Lombard V."/>
            <person name="Magnuson J."/>
            <person name="Maillard F."/>
            <person name="Morin E."/>
            <person name="Murat C."/>
            <person name="Nolan M."/>
            <person name="Ohm R."/>
            <person name="Pangilinan J."/>
            <person name="Pereira M."/>
            <person name="Perotto S."/>
            <person name="Peter M."/>
            <person name="Riley R."/>
            <person name="Sitrit Y."/>
            <person name="Stielow B."/>
            <person name="Szollosi G."/>
            <person name="Zifcakova L."/>
            <person name="Stursova M."/>
            <person name="Spatafora J.W."/>
            <person name="Tedersoo L."/>
            <person name="Vaario L.-M."/>
            <person name="Yamada A."/>
            <person name="Yan M."/>
            <person name="Wang P."/>
            <person name="Xu J."/>
            <person name="Bruns T."/>
            <person name="Baldrian P."/>
            <person name="Vilgalys R."/>
            <person name="Henrissat B."/>
            <person name="Grigoriev I.V."/>
            <person name="Hibbett D."/>
            <person name="Nagy L.G."/>
            <person name="Martin F.M."/>
        </authorList>
    </citation>
    <scope>NUCLEOTIDE SEQUENCE</scope>
    <source>
        <strain evidence="3">UH-Tt-Lm1</strain>
    </source>
</reference>
<protein>
    <submittedName>
        <fullName evidence="3">Uncharacterized protein</fullName>
    </submittedName>
</protein>
<feature type="region of interest" description="Disordered" evidence="1">
    <location>
        <begin position="94"/>
        <end position="113"/>
    </location>
</feature>
<feature type="non-terminal residue" evidence="3">
    <location>
        <position position="113"/>
    </location>
</feature>
<feature type="chain" id="PRO_5040653574" evidence="2">
    <location>
        <begin position="20"/>
        <end position="113"/>
    </location>
</feature>